<accession>A0ABU5L7U8</accession>
<comment type="caution">
    <text evidence="1">The sequence shown here is derived from an EMBL/GenBank/DDBJ whole genome shotgun (WGS) entry which is preliminary data.</text>
</comment>
<name>A0ABU5L7U8_9RICK</name>
<dbReference type="EMBL" id="JARGYT010000026">
    <property type="protein sequence ID" value="MDZ5762198.1"/>
    <property type="molecule type" value="Genomic_DNA"/>
</dbReference>
<reference evidence="1 2" key="1">
    <citation type="submission" date="2023-02" db="EMBL/GenBank/DDBJ databases">
        <title>Host association and intracellularity evolved multiple times independently in the Rickettsiales.</title>
        <authorList>
            <person name="Castelli M."/>
            <person name="Nardi T."/>
            <person name="Gammuto L."/>
            <person name="Bellinzona G."/>
            <person name="Sabaneyeva E."/>
            <person name="Potekhin A."/>
            <person name="Serra V."/>
            <person name="Petroni G."/>
            <person name="Sassera D."/>
        </authorList>
    </citation>
    <scope>NUCLEOTIDE SEQUENCE [LARGE SCALE GENOMIC DNA]</scope>
    <source>
        <strain evidence="1 2">BOD18</strain>
    </source>
</reference>
<protein>
    <submittedName>
        <fullName evidence="1">Uncharacterized protein</fullName>
    </submittedName>
</protein>
<gene>
    <name evidence="1" type="ORF">Cyrtocomes_00571</name>
</gene>
<dbReference type="Proteomes" id="UP001293791">
    <property type="component" value="Unassembled WGS sequence"/>
</dbReference>
<evidence type="ECO:0000313" key="1">
    <source>
        <dbReference type="EMBL" id="MDZ5762198.1"/>
    </source>
</evidence>
<organism evidence="1 2">
    <name type="scientific">Candidatus Cyrtobacter comes</name>
    <dbReference type="NCBI Taxonomy" id="675776"/>
    <lineage>
        <taxon>Bacteria</taxon>
        <taxon>Pseudomonadati</taxon>
        <taxon>Pseudomonadota</taxon>
        <taxon>Alphaproteobacteria</taxon>
        <taxon>Rickettsiales</taxon>
        <taxon>Candidatus Midichloriaceae</taxon>
        <taxon>Candidatus Cyrtobacter</taxon>
    </lineage>
</organism>
<proteinExistence type="predicted"/>
<keyword evidence="2" id="KW-1185">Reference proteome</keyword>
<evidence type="ECO:0000313" key="2">
    <source>
        <dbReference type="Proteomes" id="UP001293791"/>
    </source>
</evidence>
<sequence>MQNTNEVTRASPDLNIRLSKNILTVSYKSVYIRLKPQLTN</sequence>